<reference evidence="3" key="1">
    <citation type="journal article" date="2015" name="Proc. Natl. Acad. Sci. U.S.A.">
        <title>Genome sequencing of adzuki bean (Vigna angularis) provides insight into high starch and low fat accumulation and domestication.</title>
        <authorList>
            <person name="Yang K."/>
            <person name="Tian Z."/>
            <person name="Chen C."/>
            <person name="Luo L."/>
            <person name="Zhao B."/>
            <person name="Wang Z."/>
            <person name="Yu L."/>
            <person name="Li Y."/>
            <person name="Sun Y."/>
            <person name="Li W."/>
            <person name="Chen Y."/>
            <person name="Li Y."/>
            <person name="Zhang Y."/>
            <person name="Ai D."/>
            <person name="Zhao J."/>
            <person name="Shang C."/>
            <person name="Ma Y."/>
            <person name="Wu B."/>
            <person name="Wang M."/>
            <person name="Gao L."/>
            <person name="Sun D."/>
            <person name="Zhang P."/>
            <person name="Guo F."/>
            <person name="Wang W."/>
            <person name="Li Y."/>
            <person name="Wang J."/>
            <person name="Varshney R.K."/>
            <person name="Wang J."/>
            <person name="Ling H.Q."/>
            <person name="Wan P."/>
        </authorList>
    </citation>
    <scope>NUCLEOTIDE SEQUENCE</scope>
    <source>
        <strain evidence="3">cv. Jingnong 6</strain>
    </source>
</reference>
<feature type="region of interest" description="Disordered" evidence="1">
    <location>
        <begin position="99"/>
        <end position="140"/>
    </location>
</feature>
<dbReference type="AlphaFoldDB" id="A0A0L9V9Y2"/>
<evidence type="ECO:0000313" key="3">
    <source>
        <dbReference type="Proteomes" id="UP000053144"/>
    </source>
</evidence>
<gene>
    <name evidence="2" type="ORF">LR48_Vigan09g055000</name>
</gene>
<evidence type="ECO:0000256" key="1">
    <source>
        <dbReference type="SAM" id="MobiDB-lite"/>
    </source>
</evidence>
<feature type="region of interest" description="Disordered" evidence="1">
    <location>
        <begin position="47"/>
        <end position="79"/>
    </location>
</feature>
<proteinExistence type="predicted"/>
<name>A0A0L9V9Y2_PHAAN</name>
<feature type="compositionally biased region" description="Acidic residues" evidence="1">
    <location>
        <begin position="116"/>
        <end position="140"/>
    </location>
</feature>
<dbReference type="Proteomes" id="UP000053144">
    <property type="component" value="Chromosome 9"/>
</dbReference>
<dbReference type="Gramene" id="KOM51891">
    <property type="protein sequence ID" value="KOM51891"/>
    <property type="gene ID" value="LR48_Vigan09g055000"/>
</dbReference>
<organism evidence="2 3">
    <name type="scientific">Phaseolus angularis</name>
    <name type="common">Azuki bean</name>
    <name type="synonym">Vigna angularis</name>
    <dbReference type="NCBI Taxonomy" id="3914"/>
    <lineage>
        <taxon>Eukaryota</taxon>
        <taxon>Viridiplantae</taxon>
        <taxon>Streptophyta</taxon>
        <taxon>Embryophyta</taxon>
        <taxon>Tracheophyta</taxon>
        <taxon>Spermatophyta</taxon>
        <taxon>Magnoliopsida</taxon>
        <taxon>eudicotyledons</taxon>
        <taxon>Gunneridae</taxon>
        <taxon>Pentapetalae</taxon>
        <taxon>rosids</taxon>
        <taxon>fabids</taxon>
        <taxon>Fabales</taxon>
        <taxon>Fabaceae</taxon>
        <taxon>Papilionoideae</taxon>
        <taxon>50 kb inversion clade</taxon>
        <taxon>NPAAA clade</taxon>
        <taxon>indigoferoid/millettioid clade</taxon>
        <taxon>Phaseoleae</taxon>
        <taxon>Vigna</taxon>
    </lineage>
</organism>
<dbReference type="EMBL" id="CM003379">
    <property type="protein sequence ID" value="KOM51891.1"/>
    <property type="molecule type" value="Genomic_DNA"/>
</dbReference>
<evidence type="ECO:0000313" key="2">
    <source>
        <dbReference type="EMBL" id="KOM51891.1"/>
    </source>
</evidence>
<protein>
    <submittedName>
        <fullName evidence="2">Uncharacterized protein</fullName>
    </submittedName>
</protein>
<sequence>MNNKALIGHPSLITNLCELAGVNFSAPPFERPRKAIDEAYYRQYCGGDHVAQPIPPRRPRRARGPPQSKASVEPHEAEPFQIRVHRWTMDEFHNVVAWQEEQAQGSGARVAGASVMDDDDDEFEDAEDDEEEEYSDDNMG</sequence>
<accession>A0A0L9V9Y2</accession>